<dbReference type="InterPro" id="IPR008902">
    <property type="entry name" value="Rhamnosid_concanavalin"/>
</dbReference>
<proteinExistence type="predicted"/>
<dbReference type="Pfam" id="PF17389">
    <property type="entry name" value="Bac_rhamnosid6H"/>
    <property type="match status" value="1"/>
</dbReference>
<dbReference type="EC" id="3.2.1.40" evidence="2"/>
<evidence type="ECO:0000259" key="7">
    <source>
        <dbReference type="Pfam" id="PF17390"/>
    </source>
</evidence>
<evidence type="ECO:0000259" key="5">
    <source>
        <dbReference type="Pfam" id="PF08531"/>
    </source>
</evidence>
<accession>A0ABT6TKD0</accession>
<reference evidence="8" key="1">
    <citation type="submission" date="2023-04" db="EMBL/GenBank/DDBJ databases">
        <title>Comparative genomic analysis of Cohnella hashimotonis sp. nov., isolated from the International Space Station.</title>
        <authorList>
            <person name="Venkateswaran K."/>
            <person name="Simpson A."/>
        </authorList>
    </citation>
    <scope>NUCLEOTIDE SEQUENCE</scope>
    <source>
        <strain evidence="8">F6_2S_P_1</strain>
    </source>
</reference>
<name>A0ABT6TKD0_9BACL</name>
<dbReference type="Pfam" id="PF08531">
    <property type="entry name" value="Bac_rhamnosid_N"/>
    <property type="match status" value="1"/>
</dbReference>
<dbReference type="InterPro" id="IPR016007">
    <property type="entry name" value="Alpha_rhamnosid"/>
</dbReference>
<feature type="domain" description="Alpha-L-rhamnosidase six-hairpin glycosidase" evidence="6">
    <location>
        <begin position="445"/>
        <end position="791"/>
    </location>
</feature>
<dbReference type="PIRSF" id="PIRSF010631">
    <property type="entry name" value="A-rhamnsds"/>
    <property type="match status" value="1"/>
</dbReference>
<keyword evidence="9" id="KW-1185">Reference proteome</keyword>
<evidence type="ECO:0000256" key="3">
    <source>
        <dbReference type="ARBA" id="ARBA00022801"/>
    </source>
</evidence>
<dbReference type="InterPro" id="IPR013737">
    <property type="entry name" value="Bac_rhamnosid_N"/>
</dbReference>
<organism evidence="8 9">
    <name type="scientific">Cohnella hashimotonis</name>
    <dbReference type="NCBI Taxonomy" id="2826895"/>
    <lineage>
        <taxon>Bacteria</taxon>
        <taxon>Bacillati</taxon>
        <taxon>Bacillota</taxon>
        <taxon>Bacilli</taxon>
        <taxon>Bacillales</taxon>
        <taxon>Paenibacillaceae</taxon>
        <taxon>Cohnella</taxon>
    </lineage>
</organism>
<dbReference type="Pfam" id="PF05592">
    <property type="entry name" value="Bac_rhamnosid"/>
    <property type="match status" value="1"/>
</dbReference>
<dbReference type="Pfam" id="PF17390">
    <property type="entry name" value="Bac_rhamnosid_C"/>
    <property type="match status" value="1"/>
</dbReference>
<comment type="caution">
    <text evidence="8">The sequence shown here is derived from an EMBL/GenBank/DDBJ whole genome shotgun (WGS) entry which is preliminary data.</text>
</comment>
<dbReference type="GO" id="GO:0016787">
    <property type="term" value="F:hydrolase activity"/>
    <property type="evidence" value="ECO:0007669"/>
    <property type="project" value="UniProtKB-KW"/>
</dbReference>
<dbReference type="Gene3D" id="2.60.40.10">
    <property type="entry name" value="Immunoglobulins"/>
    <property type="match status" value="1"/>
</dbReference>
<sequence length="911" mass="103126">MRLKADPFLIENTQRSGTIDFGITDLRIEYRRNPIGIGVRVPRCSWKLIGTGRGIRQGGYRIQVSENDPYFSNPIWDSGEVNSDRSVHIAYGGSPLASRQVYHLRVRAWDAKGRESDWQTAFFETGILEYREWTAQWITLDPGKHDRAGEALPLFRKTFETKSPLRSARIYATALGLYELELNGNRLNDQLFAPGWTSYHKRLQTQTYDVTAYIRMGDNAIGITVADGWYKGRIGGHPRDFYGNRRAALLELHLAYEDGSMQTVVTDGSWRAETGPIVMASLYDGESYDARLEKDGWSMPAYDDRYWLPVETMKRGNHMLLPQENVPTAVVKELQPERVLRSPSGETILDFGQNLTGWVSYSVTGEAGRLIELTHAEVLDSNGNLYVDNLRSAKQMTRYICKGTGNERYEPRFSFQGFRYAKVSGYPGDVMPDYFTAHVISSDLEETGTFECSDPLVNQLQSNIVWGQRGNFLDVPTDCPQRDERLGYTGDAQVFVRTAAHNMNVAVFFTKWLRDLKADQLPSGGVPNTIPDTLPGWEMHSAAGWGDAAVICPWTMYACYGDLRLLEEQYDSMKAWVEFLRNSGEQAYLRNDGFQFGDWLALDAPAGSYTGATPKDFIATAFYAHSTNLLAKSARALGKREEAAKYEELFVNIRDCFNREFVTRTGRLSSPTQTAHVLALQFGLVEGPVRKKVEESFIRLIEESAYKLTSGFLGTPYICPTLSDIGRNDLAYRLALSRSYPSWLYSVEQGATTIWEHWDGRKADGSFWSADMNSFNHYAFGAIGEWFYRYVAGIDTVEVKPGFKYIRIKPLPNEGLNYAKATYQSMYGEIVSGWRLQNGEMNVEVKIPPNTTATLELPNALQDRVTEHGVRLGEAEGVRIVALHDNRVTLELESGTYRFQYEWRTSSEVKN</sequence>
<feature type="domain" description="Bacterial alpha-L-rhamnosidase N-terminal" evidence="5">
    <location>
        <begin position="165"/>
        <end position="331"/>
    </location>
</feature>
<dbReference type="Gene3D" id="1.50.10.10">
    <property type="match status" value="1"/>
</dbReference>
<evidence type="ECO:0000313" key="9">
    <source>
        <dbReference type="Proteomes" id="UP001161691"/>
    </source>
</evidence>
<dbReference type="InterPro" id="IPR008928">
    <property type="entry name" value="6-hairpin_glycosidase_sf"/>
</dbReference>
<feature type="domain" description="Alpha-L-rhamnosidase concanavalin-like" evidence="4">
    <location>
        <begin position="342"/>
        <end position="440"/>
    </location>
</feature>
<dbReference type="PANTHER" id="PTHR33307:SF6">
    <property type="entry name" value="ALPHA-RHAMNOSIDASE (EUROFUNG)-RELATED"/>
    <property type="match status" value="1"/>
</dbReference>
<dbReference type="PANTHER" id="PTHR33307">
    <property type="entry name" value="ALPHA-RHAMNOSIDASE (EUROFUNG)"/>
    <property type="match status" value="1"/>
</dbReference>
<evidence type="ECO:0000313" key="8">
    <source>
        <dbReference type="EMBL" id="MDI4646389.1"/>
    </source>
</evidence>
<dbReference type="InterPro" id="IPR012341">
    <property type="entry name" value="6hp_glycosidase-like_sf"/>
</dbReference>
<dbReference type="Gene3D" id="2.60.120.260">
    <property type="entry name" value="Galactose-binding domain-like"/>
    <property type="match status" value="2"/>
</dbReference>
<evidence type="ECO:0000256" key="2">
    <source>
        <dbReference type="ARBA" id="ARBA00012652"/>
    </source>
</evidence>
<gene>
    <name evidence="8" type="ORF">KB449_15525</name>
</gene>
<dbReference type="SUPFAM" id="SSF48208">
    <property type="entry name" value="Six-hairpin glycosidases"/>
    <property type="match status" value="1"/>
</dbReference>
<dbReference type="EMBL" id="JAGRPV010000001">
    <property type="protein sequence ID" value="MDI4646389.1"/>
    <property type="molecule type" value="Genomic_DNA"/>
</dbReference>
<evidence type="ECO:0000256" key="1">
    <source>
        <dbReference type="ARBA" id="ARBA00001445"/>
    </source>
</evidence>
<evidence type="ECO:0000259" key="4">
    <source>
        <dbReference type="Pfam" id="PF05592"/>
    </source>
</evidence>
<dbReference type="RefSeq" id="WP_282909251.1">
    <property type="nucleotide sequence ID" value="NZ_JAGRPV010000001.1"/>
</dbReference>
<feature type="domain" description="Alpha-L-rhamnosidase C-terminal" evidence="7">
    <location>
        <begin position="793"/>
        <end position="868"/>
    </location>
</feature>
<comment type="catalytic activity">
    <reaction evidence="1">
        <text>Hydrolysis of terminal non-reducing alpha-L-rhamnose residues in alpha-L-rhamnosides.</text>
        <dbReference type="EC" id="3.2.1.40"/>
    </reaction>
</comment>
<dbReference type="InterPro" id="IPR035396">
    <property type="entry name" value="Bac_rhamnosid6H"/>
</dbReference>
<dbReference type="Gene3D" id="2.60.420.10">
    <property type="entry name" value="Maltose phosphorylase, domain 3"/>
    <property type="match status" value="1"/>
</dbReference>
<evidence type="ECO:0000259" key="6">
    <source>
        <dbReference type="Pfam" id="PF17389"/>
    </source>
</evidence>
<keyword evidence="3 8" id="KW-0378">Hydrolase</keyword>
<dbReference type="InterPro" id="IPR035398">
    <property type="entry name" value="Bac_rhamnosid_C"/>
</dbReference>
<dbReference type="InterPro" id="IPR013783">
    <property type="entry name" value="Ig-like_fold"/>
</dbReference>
<dbReference type="Proteomes" id="UP001161691">
    <property type="component" value="Unassembled WGS sequence"/>
</dbReference>
<protein>
    <recommendedName>
        <fullName evidence="2">alpha-L-rhamnosidase</fullName>
        <ecNumber evidence="2">3.2.1.40</ecNumber>
    </recommendedName>
</protein>
<dbReference type="Pfam" id="PF25788">
    <property type="entry name" value="Ig_Rha78A_N"/>
    <property type="match status" value="1"/>
</dbReference>